<name>U7QYE8_PHOTE</name>
<evidence type="ECO:0000256" key="1">
    <source>
        <dbReference type="SAM" id="MobiDB-lite"/>
    </source>
</evidence>
<dbReference type="AlphaFoldDB" id="U7QYE8"/>
<sequence length="408" mass="45712">MSDTANFFTQATNFTSAVSSGVDPRTGLFNAHVTLGHLIGNYNHGPSLPLTLSYSPLTTVDIGFGQGFSLGLSIYDSDSHLLVLSTGEQYKVLENNSGVFLQQQKLKNIRFEKDTKNDCYRVIHKSGEVEILTGPKNAYSLKVPVKLLTPAGYALTLRWDYSRGQQPRLSAIQDAYDTLLSVKYDGDTKTTVQLLPGQKEGYDTELWFQNGLLGSIHNFSLEGSPLVWQFNYDTMGYNGEWGLWLTRMTVPGGMNQTVRYRNDGQGHHFPDSAHLPPLPFVTLFTQTPGGGQPEIKTTYTYSDNNFIGGHSGVDWDSQQDNVYAILTDYSYWSEESSTCNGQTKICKRTYNNYHLQVEEKTSQNSCTHKTTIEYYAVIGQNFDRQPPSFNYRKPVQQPGKIKPAHGVK</sequence>
<gene>
    <name evidence="2" type="ORF">O185_16075</name>
</gene>
<organism evidence="2 3">
    <name type="scientific">Photorhabdus temperata J3</name>
    <dbReference type="NCBI Taxonomy" id="1389415"/>
    <lineage>
        <taxon>Bacteria</taxon>
        <taxon>Pseudomonadati</taxon>
        <taxon>Pseudomonadota</taxon>
        <taxon>Gammaproteobacteria</taxon>
        <taxon>Enterobacterales</taxon>
        <taxon>Morganellaceae</taxon>
        <taxon>Photorhabdus</taxon>
    </lineage>
</organism>
<dbReference type="PATRIC" id="fig|1389415.4.peg.3207"/>
<feature type="region of interest" description="Disordered" evidence="1">
    <location>
        <begin position="387"/>
        <end position="408"/>
    </location>
</feature>
<reference evidence="2 3" key="1">
    <citation type="submission" date="2013-10" db="EMBL/GenBank/DDBJ databases">
        <title>Whole Genome Shotgun Sequence of Photorhabdus temperata J3.</title>
        <authorList>
            <person name="Park G.-S."/>
            <person name="Hong S.-J."/>
            <person name="Shin J.-H."/>
        </authorList>
    </citation>
    <scope>NUCLEOTIDE SEQUENCE [LARGE SCALE GENOMIC DNA]</scope>
    <source>
        <strain evidence="2 3">J3</strain>
    </source>
</reference>
<evidence type="ECO:0000313" key="3">
    <source>
        <dbReference type="Proteomes" id="UP000017133"/>
    </source>
</evidence>
<protein>
    <submittedName>
        <fullName evidence="2">Uncharacterized protein</fullName>
    </submittedName>
</protein>
<keyword evidence="3" id="KW-1185">Reference proteome</keyword>
<dbReference type="Proteomes" id="UP000017133">
    <property type="component" value="Unassembled WGS sequence"/>
</dbReference>
<dbReference type="EMBL" id="AXDT01000152">
    <property type="protein sequence ID" value="ERT12075.1"/>
    <property type="molecule type" value="Genomic_DNA"/>
</dbReference>
<accession>U7QYE8</accession>
<comment type="caution">
    <text evidence="2">The sequence shown here is derived from an EMBL/GenBank/DDBJ whole genome shotgun (WGS) entry which is preliminary data.</text>
</comment>
<dbReference type="RefSeq" id="WP_023045344.1">
    <property type="nucleotide sequence ID" value="NZ_AXDT01000152.1"/>
</dbReference>
<proteinExistence type="predicted"/>
<evidence type="ECO:0000313" key="2">
    <source>
        <dbReference type="EMBL" id="ERT12075.1"/>
    </source>
</evidence>